<dbReference type="InterPro" id="IPR020846">
    <property type="entry name" value="MFS_dom"/>
</dbReference>
<feature type="transmembrane region" description="Helical" evidence="5">
    <location>
        <begin position="102"/>
        <end position="127"/>
    </location>
</feature>
<dbReference type="PROSITE" id="PS51257">
    <property type="entry name" value="PROKAR_LIPOPROTEIN"/>
    <property type="match status" value="1"/>
</dbReference>
<dbReference type="PANTHER" id="PTHR48021">
    <property type="match status" value="1"/>
</dbReference>
<dbReference type="InterPro" id="IPR050549">
    <property type="entry name" value="MFS_Trehalose_Transporter"/>
</dbReference>
<gene>
    <name evidence="7" type="ORF">TRFO_19159</name>
</gene>
<organism evidence="7 8">
    <name type="scientific">Tritrichomonas foetus</name>
    <dbReference type="NCBI Taxonomy" id="1144522"/>
    <lineage>
        <taxon>Eukaryota</taxon>
        <taxon>Metamonada</taxon>
        <taxon>Parabasalia</taxon>
        <taxon>Tritrichomonadida</taxon>
        <taxon>Tritrichomonadidae</taxon>
        <taxon>Tritrichomonas</taxon>
    </lineage>
</organism>
<dbReference type="InterPro" id="IPR036259">
    <property type="entry name" value="MFS_trans_sf"/>
</dbReference>
<dbReference type="Proteomes" id="UP000179807">
    <property type="component" value="Unassembled WGS sequence"/>
</dbReference>
<accession>A0A1J4KJ97</accession>
<dbReference type="GO" id="GO:0016020">
    <property type="term" value="C:membrane"/>
    <property type="evidence" value="ECO:0007669"/>
    <property type="project" value="UniProtKB-SubCell"/>
</dbReference>
<dbReference type="PROSITE" id="PS50850">
    <property type="entry name" value="MFS"/>
    <property type="match status" value="1"/>
</dbReference>
<dbReference type="AlphaFoldDB" id="A0A1J4KJ97"/>
<feature type="transmembrane region" description="Helical" evidence="5">
    <location>
        <begin position="77"/>
        <end position="96"/>
    </location>
</feature>
<keyword evidence="4 5" id="KW-0472">Membrane</keyword>
<dbReference type="RefSeq" id="XP_068364561.1">
    <property type="nucleotide sequence ID" value="XM_068500624.1"/>
</dbReference>
<protein>
    <submittedName>
        <fullName evidence="7">Major facilitator superfamily transporter</fullName>
    </submittedName>
</protein>
<dbReference type="Pfam" id="PF00083">
    <property type="entry name" value="Sugar_tr"/>
    <property type="match status" value="2"/>
</dbReference>
<dbReference type="GeneID" id="94835328"/>
<evidence type="ECO:0000256" key="3">
    <source>
        <dbReference type="ARBA" id="ARBA00022989"/>
    </source>
</evidence>
<evidence type="ECO:0000256" key="2">
    <source>
        <dbReference type="ARBA" id="ARBA00022692"/>
    </source>
</evidence>
<feature type="transmembrane region" description="Helical" evidence="5">
    <location>
        <begin position="337"/>
        <end position="357"/>
    </location>
</feature>
<feature type="transmembrane region" description="Helical" evidence="5">
    <location>
        <begin position="249"/>
        <end position="267"/>
    </location>
</feature>
<feature type="transmembrane region" description="Helical" evidence="5">
    <location>
        <begin position="210"/>
        <end position="229"/>
    </location>
</feature>
<evidence type="ECO:0000313" key="8">
    <source>
        <dbReference type="Proteomes" id="UP000179807"/>
    </source>
</evidence>
<dbReference type="InterPro" id="IPR003663">
    <property type="entry name" value="Sugar/inositol_transpt"/>
</dbReference>
<dbReference type="PANTHER" id="PTHR48021:SF1">
    <property type="entry name" value="GH07001P-RELATED"/>
    <property type="match status" value="1"/>
</dbReference>
<evidence type="ECO:0000259" key="6">
    <source>
        <dbReference type="PROSITE" id="PS50850"/>
    </source>
</evidence>
<feature type="transmembrane region" description="Helical" evidence="5">
    <location>
        <begin position="48"/>
        <end position="70"/>
    </location>
</feature>
<keyword evidence="8" id="KW-1185">Reference proteome</keyword>
<evidence type="ECO:0000256" key="5">
    <source>
        <dbReference type="SAM" id="Phobius"/>
    </source>
</evidence>
<feature type="transmembrane region" description="Helical" evidence="5">
    <location>
        <begin position="134"/>
        <end position="153"/>
    </location>
</feature>
<evidence type="ECO:0000256" key="1">
    <source>
        <dbReference type="ARBA" id="ARBA00004141"/>
    </source>
</evidence>
<sequence length="409" mass="45685">MGVLFTRLLYCFVIMLGSCTFGCVLVYPSPALPKMSEEFGWKQDDGRFTLFNAISSAAAIFGPYLCGFLLKHLGRRPVVGIFGFMGSISWMMLYFLKKTFFWYGIMVRAFLGIVIGGLSSVCPMYIVELSPPDYTGFFGSFNQLGICVGIFTMYLSGNFLTWQNLALYGMSIDILLFILIWFIPESPVIKNSKDPMVTESIFQKKYLSRMIMSILMFLFQQFCGTNAILTNMATLLDEAHLDLPPNIQSAIAGASKVIAVFCGAFLIQKFGRKVIFVTSHTGCAISLLIYALSEKITFPSSIALILIFCLFLFFSIGAGPIPWFIISEVFEPAVRPMASSIITSSNWIFTFLVIEIYPYLKKAITFFGCMLLFSCIAGIAAVFGFLFVQKDYQSGSNAKLLESNYNNFD</sequence>
<comment type="caution">
    <text evidence="7">The sequence shown here is derived from an EMBL/GenBank/DDBJ whole genome shotgun (WGS) entry which is preliminary data.</text>
</comment>
<keyword evidence="3 5" id="KW-1133">Transmembrane helix</keyword>
<feature type="transmembrane region" description="Helical" evidence="5">
    <location>
        <begin position="363"/>
        <end position="388"/>
    </location>
</feature>
<feature type="domain" description="Major facilitator superfamily (MFS) profile" evidence="6">
    <location>
        <begin position="1"/>
        <end position="392"/>
    </location>
</feature>
<dbReference type="FunFam" id="1.20.1250.20:FF:000279">
    <property type="entry name" value="Major facilitator superfamily protein"/>
    <property type="match status" value="1"/>
</dbReference>
<dbReference type="OrthoDB" id="6339427at2759"/>
<dbReference type="SUPFAM" id="SSF103473">
    <property type="entry name" value="MFS general substrate transporter"/>
    <property type="match status" value="1"/>
</dbReference>
<comment type="subcellular location">
    <subcellularLocation>
        <location evidence="1">Membrane</location>
        <topology evidence="1">Multi-pass membrane protein</topology>
    </subcellularLocation>
</comment>
<dbReference type="PRINTS" id="PR00171">
    <property type="entry name" value="SUGRTRNSPORT"/>
</dbReference>
<evidence type="ECO:0000313" key="7">
    <source>
        <dbReference type="EMBL" id="OHT11425.1"/>
    </source>
</evidence>
<reference evidence="7" key="1">
    <citation type="submission" date="2016-10" db="EMBL/GenBank/DDBJ databases">
        <authorList>
            <person name="Benchimol M."/>
            <person name="Almeida L.G."/>
            <person name="Vasconcelos A.T."/>
            <person name="Perreira-Neves A."/>
            <person name="Rosa I.A."/>
            <person name="Tasca T."/>
            <person name="Bogo M.R."/>
            <person name="de Souza W."/>
        </authorList>
    </citation>
    <scope>NUCLEOTIDE SEQUENCE [LARGE SCALE GENOMIC DNA]</scope>
    <source>
        <strain evidence="7">K</strain>
    </source>
</reference>
<dbReference type="GO" id="GO:0022857">
    <property type="term" value="F:transmembrane transporter activity"/>
    <property type="evidence" value="ECO:0007669"/>
    <property type="project" value="InterPro"/>
</dbReference>
<feature type="transmembrane region" description="Helical" evidence="5">
    <location>
        <begin position="298"/>
        <end position="325"/>
    </location>
</feature>
<feature type="transmembrane region" description="Helical" evidence="5">
    <location>
        <begin position="165"/>
        <end position="183"/>
    </location>
</feature>
<feature type="transmembrane region" description="Helical" evidence="5">
    <location>
        <begin position="7"/>
        <end position="28"/>
    </location>
</feature>
<feature type="transmembrane region" description="Helical" evidence="5">
    <location>
        <begin position="274"/>
        <end position="292"/>
    </location>
</feature>
<keyword evidence="2 5" id="KW-0812">Transmembrane</keyword>
<dbReference type="InterPro" id="IPR005828">
    <property type="entry name" value="MFS_sugar_transport-like"/>
</dbReference>
<evidence type="ECO:0000256" key="4">
    <source>
        <dbReference type="ARBA" id="ARBA00023136"/>
    </source>
</evidence>
<proteinExistence type="predicted"/>
<dbReference type="VEuPathDB" id="TrichDB:TRFO_19159"/>
<dbReference type="Gene3D" id="1.20.1250.20">
    <property type="entry name" value="MFS general substrate transporter like domains"/>
    <property type="match status" value="2"/>
</dbReference>
<dbReference type="FunFam" id="1.20.1250.20:FF:000352">
    <property type="entry name" value="Major Facilitator Superfamily protein"/>
    <property type="match status" value="1"/>
</dbReference>
<dbReference type="EMBL" id="MLAK01000588">
    <property type="protein sequence ID" value="OHT11425.1"/>
    <property type="molecule type" value="Genomic_DNA"/>
</dbReference>
<name>A0A1J4KJ97_9EUKA</name>